<comment type="caution">
    <text evidence="1">The sequence shown here is derived from an EMBL/GenBank/DDBJ whole genome shotgun (WGS) entry which is preliminary data.</text>
</comment>
<dbReference type="EMBL" id="CAXLJM020000062">
    <property type="protein sequence ID" value="CAL8120155.1"/>
    <property type="molecule type" value="Genomic_DNA"/>
</dbReference>
<keyword evidence="2" id="KW-1185">Reference proteome</keyword>
<evidence type="ECO:0000313" key="1">
    <source>
        <dbReference type="EMBL" id="CAL8120155.1"/>
    </source>
</evidence>
<name>A0ABP1RA49_9HEXA</name>
<organism evidence="1 2">
    <name type="scientific">Orchesella dallaii</name>
    <dbReference type="NCBI Taxonomy" id="48710"/>
    <lineage>
        <taxon>Eukaryota</taxon>
        <taxon>Metazoa</taxon>
        <taxon>Ecdysozoa</taxon>
        <taxon>Arthropoda</taxon>
        <taxon>Hexapoda</taxon>
        <taxon>Collembola</taxon>
        <taxon>Entomobryomorpha</taxon>
        <taxon>Entomobryoidea</taxon>
        <taxon>Orchesellidae</taxon>
        <taxon>Orchesellinae</taxon>
        <taxon>Orchesella</taxon>
    </lineage>
</organism>
<proteinExistence type="predicted"/>
<gene>
    <name evidence="1" type="ORF">ODALV1_LOCUS18877</name>
</gene>
<evidence type="ECO:0000313" key="2">
    <source>
        <dbReference type="Proteomes" id="UP001642540"/>
    </source>
</evidence>
<dbReference type="Proteomes" id="UP001642540">
    <property type="component" value="Unassembled WGS sequence"/>
</dbReference>
<sequence length="178" mass="21054">MALLKQFMTARESSHLLCKTRLDVRLLHENITDEFLGFTNQEIKWIDCATEICEREMVQPDLDKKSFLIIEEWKLVRDTYAAVKKKEEDFQRRLNGAMAEFKGKEKQLSDPGEVDQFGFCQTMTTKQRKKYLKVCISNENILRGEMTKFQKLKEKWEAIKVDMVCSIEQFEKAKNKKL</sequence>
<reference evidence="1 2" key="1">
    <citation type="submission" date="2024-08" db="EMBL/GenBank/DDBJ databases">
        <authorList>
            <person name="Cucini C."/>
            <person name="Frati F."/>
        </authorList>
    </citation>
    <scope>NUCLEOTIDE SEQUENCE [LARGE SCALE GENOMIC DNA]</scope>
</reference>
<protein>
    <submittedName>
        <fullName evidence="1">Uncharacterized protein</fullName>
    </submittedName>
</protein>
<accession>A0ABP1RA49</accession>